<dbReference type="EMBL" id="JACOOK010000001">
    <property type="protein sequence ID" value="MBC5615656.1"/>
    <property type="molecule type" value="Genomic_DNA"/>
</dbReference>
<protein>
    <submittedName>
        <fullName evidence="1">Uncharacterized protein</fullName>
    </submittedName>
</protein>
<evidence type="ECO:0000313" key="1">
    <source>
        <dbReference type="EMBL" id="MBC5615656.1"/>
    </source>
</evidence>
<reference evidence="1 2" key="1">
    <citation type="submission" date="2020-08" db="EMBL/GenBank/DDBJ databases">
        <title>Genome public.</title>
        <authorList>
            <person name="Liu C."/>
            <person name="Sun Q."/>
        </authorList>
    </citation>
    <scope>NUCLEOTIDE SEQUENCE [LARGE SCALE GENOMIC DNA]</scope>
    <source>
        <strain evidence="1 2">New-7</strain>
    </source>
</reference>
<proteinExistence type="predicted"/>
<sequence length="146" mass="16601">MDSTKSKNPAEQENGEPGLNTLKKHYLDLAHRFCTPPDNPQSETEWLWELHSLLHGTVKLMAHLNEHTASGPKNIGNRHCIQFMIQESFSAPDRHQLVRTITSWIGLSVKLATLRNRTLELQREYDGQLNDVRKLLYACCGNPGTV</sequence>
<dbReference type="RefSeq" id="WP_055205559.1">
    <property type="nucleotide sequence ID" value="NZ_JACOOK010000001.1"/>
</dbReference>
<comment type="caution">
    <text evidence="1">The sequence shown here is derived from an EMBL/GenBank/DDBJ whole genome shotgun (WGS) entry which is preliminary data.</text>
</comment>
<dbReference type="Proteomes" id="UP000636891">
    <property type="component" value="Unassembled WGS sequence"/>
</dbReference>
<evidence type="ECO:0000313" key="2">
    <source>
        <dbReference type="Proteomes" id="UP000636891"/>
    </source>
</evidence>
<name>A0ABR7CJ19_9BACT</name>
<gene>
    <name evidence="1" type="ORF">H8S08_01300</name>
</gene>
<keyword evidence="2" id="KW-1185">Reference proteome</keyword>
<accession>A0ABR7CJ19</accession>
<organism evidence="1 2">
    <name type="scientific">Alistipes hominis</name>
    <dbReference type="NCBI Taxonomy" id="2763015"/>
    <lineage>
        <taxon>Bacteria</taxon>
        <taxon>Pseudomonadati</taxon>
        <taxon>Bacteroidota</taxon>
        <taxon>Bacteroidia</taxon>
        <taxon>Bacteroidales</taxon>
        <taxon>Rikenellaceae</taxon>
        <taxon>Alistipes</taxon>
    </lineage>
</organism>